<dbReference type="AlphaFoldDB" id="A0AAD7IFE8"/>
<proteinExistence type="predicted"/>
<sequence>RLYLCRPQLQRNPRGTTAWQVLYQTRNDCACITTMGFDVTTFDTILEAGFGQHWNNTPIPRPDASRTGKAHLGGRSLDAAGALGLMLH</sequence>
<dbReference type="EMBL" id="JARKIB010000097">
    <property type="protein sequence ID" value="KAJ7741852.1"/>
    <property type="molecule type" value="Genomic_DNA"/>
</dbReference>
<gene>
    <name evidence="1" type="ORF">B0H16DRAFT_1278749</name>
</gene>
<organism evidence="1 2">
    <name type="scientific">Mycena metata</name>
    <dbReference type="NCBI Taxonomy" id="1033252"/>
    <lineage>
        <taxon>Eukaryota</taxon>
        <taxon>Fungi</taxon>
        <taxon>Dikarya</taxon>
        <taxon>Basidiomycota</taxon>
        <taxon>Agaricomycotina</taxon>
        <taxon>Agaricomycetes</taxon>
        <taxon>Agaricomycetidae</taxon>
        <taxon>Agaricales</taxon>
        <taxon>Marasmiineae</taxon>
        <taxon>Mycenaceae</taxon>
        <taxon>Mycena</taxon>
    </lineage>
</organism>
<feature type="non-terminal residue" evidence="1">
    <location>
        <position position="88"/>
    </location>
</feature>
<dbReference type="Proteomes" id="UP001215598">
    <property type="component" value="Unassembled WGS sequence"/>
</dbReference>
<evidence type="ECO:0000313" key="2">
    <source>
        <dbReference type="Proteomes" id="UP001215598"/>
    </source>
</evidence>
<protein>
    <submittedName>
        <fullName evidence="1">Uncharacterized protein</fullName>
    </submittedName>
</protein>
<accession>A0AAD7IFE8</accession>
<name>A0AAD7IFE8_9AGAR</name>
<comment type="caution">
    <text evidence="1">The sequence shown here is derived from an EMBL/GenBank/DDBJ whole genome shotgun (WGS) entry which is preliminary data.</text>
</comment>
<keyword evidence="2" id="KW-1185">Reference proteome</keyword>
<evidence type="ECO:0000313" key="1">
    <source>
        <dbReference type="EMBL" id="KAJ7741852.1"/>
    </source>
</evidence>
<reference evidence="1" key="1">
    <citation type="submission" date="2023-03" db="EMBL/GenBank/DDBJ databases">
        <title>Massive genome expansion in bonnet fungi (Mycena s.s.) driven by repeated elements and novel gene families across ecological guilds.</title>
        <authorList>
            <consortium name="Lawrence Berkeley National Laboratory"/>
            <person name="Harder C.B."/>
            <person name="Miyauchi S."/>
            <person name="Viragh M."/>
            <person name="Kuo A."/>
            <person name="Thoen E."/>
            <person name="Andreopoulos B."/>
            <person name="Lu D."/>
            <person name="Skrede I."/>
            <person name="Drula E."/>
            <person name="Henrissat B."/>
            <person name="Morin E."/>
            <person name="Kohler A."/>
            <person name="Barry K."/>
            <person name="LaButti K."/>
            <person name="Morin E."/>
            <person name="Salamov A."/>
            <person name="Lipzen A."/>
            <person name="Mereny Z."/>
            <person name="Hegedus B."/>
            <person name="Baldrian P."/>
            <person name="Stursova M."/>
            <person name="Weitz H."/>
            <person name="Taylor A."/>
            <person name="Grigoriev I.V."/>
            <person name="Nagy L.G."/>
            <person name="Martin F."/>
            <person name="Kauserud H."/>
        </authorList>
    </citation>
    <scope>NUCLEOTIDE SEQUENCE</scope>
    <source>
        <strain evidence="1">CBHHK182m</strain>
    </source>
</reference>
<feature type="non-terminal residue" evidence="1">
    <location>
        <position position="1"/>
    </location>
</feature>